<feature type="coiled-coil region" evidence="1">
    <location>
        <begin position="15"/>
        <end position="50"/>
    </location>
</feature>
<feature type="region of interest" description="Disordered" evidence="2">
    <location>
        <begin position="200"/>
        <end position="270"/>
    </location>
</feature>
<sequence length="270" mass="30236">MRVELEEVKSAAMAANLAAAKLSDIMDQLAKLKQDEMALKKAELDHMKKEEAWVEFVQRLMVRFEEQVEGLGEDFDLVLRVVDSPAVLKPHERKTWFGKSKAQFQDMFDPELRERVLKEHVNFFKERVVEMLNEVVIHTVSLGSMKDGIQRRCLTLKDQIGHDEVIAEQIGDGIEKGGHNTLEDLAKMLLSADASEAAHHASSAKMEKRVSLVEKQGLKRGKSERKTDEAGKSESRRSVAELSGVDEENIDDDDDDGAFSSWGNGAANTS</sequence>
<feature type="compositionally biased region" description="Basic and acidic residues" evidence="2">
    <location>
        <begin position="224"/>
        <end position="239"/>
    </location>
</feature>
<protein>
    <submittedName>
        <fullName evidence="3">Uncharacterized protein</fullName>
    </submittedName>
</protein>
<organism evidence="3">
    <name type="scientific">Proboscia inermis</name>
    <dbReference type="NCBI Taxonomy" id="420281"/>
    <lineage>
        <taxon>Eukaryota</taxon>
        <taxon>Sar</taxon>
        <taxon>Stramenopiles</taxon>
        <taxon>Ochrophyta</taxon>
        <taxon>Bacillariophyta</taxon>
        <taxon>Coscinodiscophyceae</taxon>
        <taxon>Rhizosoleniophycidae</taxon>
        <taxon>Rhizosoleniales</taxon>
        <taxon>Rhizosoleniaceae</taxon>
        <taxon>Proboscia</taxon>
    </lineage>
</organism>
<evidence type="ECO:0000256" key="2">
    <source>
        <dbReference type="SAM" id="MobiDB-lite"/>
    </source>
</evidence>
<feature type="compositionally biased region" description="Acidic residues" evidence="2">
    <location>
        <begin position="244"/>
        <end position="257"/>
    </location>
</feature>
<gene>
    <name evidence="3" type="ORF">PINE0816_LOCUS23360</name>
</gene>
<dbReference type="EMBL" id="HBEL01050852">
    <property type="protein sequence ID" value="CAD8427195.1"/>
    <property type="molecule type" value="Transcribed_RNA"/>
</dbReference>
<accession>A0A7S0CMM8</accession>
<dbReference type="AlphaFoldDB" id="A0A7S0CMM8"/>
<evidence type="ECO:0000256" key="1">
    <source>
        <dbReference type="SAM" id="Coils"/>
    </source>
</evidence>
<evidence type="ECO:0000313" key="3">
    <source>
        <dbReference type="EMBL" id="CAD8427195.1"/>
    </source>
</evidence>
<feature type="compositionally biased region" description="Polar residues" evidence="2">
    <location>
        <begin position="261"/>
        <end position="270"/>
    </location>
</feature>
<name>A0A7S0CMM8_9STRA</name>
<proteinExistence type="predicted"/>
<keyword evidence="1" id="KW-0175">Coiled coil</keyword>
<reference evidence="3" key="1">
    <citation type="submission" date="2021-01" db="EMBL/GenBank/DDBJ databases">
        <authorList>
            <person name="Corre E."/>
            <person name="Pelletier E."/>
            <person name="Niang G."/>
            <person name="Scheremetjew M."/>
            <person name="Finn R."/>
            <person name="Kale V."/>
            <person name="Holt S."/>
            <person name="Cochrane G."/>
            <person name="Meng A."/>
            <person name="Brown T."/>
            <person name="Cohen L."/>
        </authorList>
    </citation>
    <scope>NUCLEOTIDE SEQUENCE</scope>
    <source>
        <strain evidence="3">CCAP1064/1</strain>
    </source>
</reference>